<evidence type="ECO:0000313" key="1">
    <source>
        <dbReference type="EMBL" id="GFY39553.1"/>
    </source>
</evidence>
<evidence type="ECO:0000313" key="2">
    <source>
        <dbReference type="Proteomes" id="UP000886998"/>
    </source>
</evidence>
<accession>A0A8X6WQK9</accession>
<gene>
    <name evidence="1" type="ORF">TNIN_296581</name>
</gene>
<dbReference type="Proteomes" id="UP000886998">
    <property type="component" value="Unassembled WGS sequence"/>
</dbReference>
<comment type="caution">
    <text evidence="1">The sequence shown here is derived from an EMBL/GenBank/DDBJ whole genome shotgun (WGS) entry which is preliminary data.</text>
</comment>
<organism evidence="1 2">
    <name type="scientific">Trichonephila inaurata madagascariensis</name>
    <dbReference type="NCBI Taxonomy" id="2747483"/>
    <lineage>
        <taxon>Eukaryota</taxon>
        <taxon>Metazoa</taxon>
        <taxon>Ecdysozoa</taxon>
        <taxon>Arthropoda</taxon>
        <taxon>Chelicerata</taxon>
        <taxon>Arachnida</taxon>
        <taxon>Araneae</taxon>
        <taxon>Araneomorphae</taxon>
        <taxon>Entelegynae</taxon>
        <taxon>Araneoidea</taxon>
        <taxon>Nephilidae</taxon>
        <taxon>Trichonephila</taxon>
        <taxon>Trichonephila inaurata</taxon>
    </lineage>
</organism>
<dbReference type="AlphaFoldDB" id="A0A8X6WQK9"/>
<keyword evidence="2" id="KW-1185">Reference proteome</keyword>
<reference evidence="1" key="1">
    <citation type="submission" date="2020-08" db="EMBL/GenBank/DDBJ databases">
        <title>Multicomponent nature underlies the extraordinary mechanical properties of spider dragline silk.</title>
        <authorList>
            <person name="Kono N."/>
            <person name="Nakamura H."/>
            <person name="Mori M."/>
            <person name="Yoshida Y."/>
            <person name="Ohtoshi R."/>
            <person name="Malay A.D."/>
            <person name="Moran D.A.P."/>
            <person name="Tomita M."/>
            <person name="Numata K."/>
            <person name="Arakawa K."/>
        </authorList>
    </citation>
    <scope>NUCLEOTIDE SEQUENCE</scope>
</reference>
<protein>
    <submittedName>
        <fullName evidence="1">Uncharacterized protein</fullName>
    </submittedName>
</protein>
<dbReference type="EMBL" id="BMAV01001437">
    <property type="protein sequence ID" value="GFY39553.1"/>
    <property type="molecule type" value="Genomic_DNA"/>
</dbReference>
<sequence>MLSSHRETGQGSSRKIEQDEACGFCNKGRRQRETQGRSLRSAPEHSYVRRARLTWPMRARFLQRQRWARYERDCFQWLGWVNSANSSIRCDDALS</sequence>
<proteinExistence type="predicted"/>
<name>A0A8X6WQK9_9ARAC</name>